<evidence type="ECO:0000313" key="2">
    <source>
        <dbReference type="Proteomes" id="UP001060336"/>
    </source>
</evidence>
<dbReference type="AlphaFoldDB" id="A0A9J7ASH7"/>
<organism evidence="1 2">
    <name type="scientific">Nisaea acidiphila</name>
    <dbReference type="NCBI Taxonomy" id="1862145"/>
    <lineage>
        <taxon>Bacteria</taxon>
        <taxon>Pseudomonadati</taxon>
        <taxon>Pseudomonadota</taxon>
        <taxon>Alphaproteobacteria</taxon>
        <taxon>Rhodospirillales</taxon>
        <taxon>Thalassobaculaceae</taxon>
        <taxon>Nisaea</taxon>
    </lineage>
</organism>
<gene>
    <name evidence="1" type="ORF">NUH88_01095</name>
</gene>
<reference evidence="1" key="1">
    <citation type="submission" date="2022-08" db="EMBL/GenBank/DDBJ databases">
        <title>Nisaea acidiphila sp. nov., isolated from a marine algal debris and emended description of the genus Nisaea Urios et al. 2008.</title>
        <authorList>
            <person name="Kwon K."/>
        </authorList>
    </citation>
    <scope>NUCLEOTIDE SEQUENCE</scope>
    <source>
        <strain evidence="1">MEBiC11861</strain>
    </source>
</reference>
<proteinExistence type="predicted"/>
<dbReference type="Proteomes" id="UP001060336">
    <property type="component" value="Chromosome"/>
</dbReference>
<protein>
    <submittedName>
        <fullName evidence="1">PAS domain-containing protein</fullName>
    </submittedName>
</protein>
<sequence length="184" mass="20928">MNSPDISIRDSLSSAGRDFLDYWLSLRAGRMMPDRAEFDPSNIKHLLPNIVIHELIAPDNIRLRLVGTAIVRHYGSESTGKNYLDFVEPDRRAKASKAIFLVRNHPAGMTVTLISSLDSGNLDFRQTVALPIGDERENRKFVYFCSTRQERSERSLTEPERLAVQNVMDRRFFDIGAGIPDFTD</sequence>
<name>A0A9J7ASH7_9PROT</name>
<evidence type="ECO:0000313" key="1">
    <source>
        <dbReference type="EMBL" id="UUX50296.1"/>
    </source>
</evidence>
<dbReference type="RefSeq" id="WP_257769431.1">
    <property type="nucleotide sequence ID" value="NZ_CP102480.1"/>
</dbReference>
<accession>A0A9J7ASH7</accession>
<dbReference type="InterPro" id="IPR009922">
    <property type="entry name" value="DUF1457"/>
</dbReference>
<dbReference type="Pfam" id="PF07310">
    <property type="entry name" value="PAS_5"/>
    <property type="match status" value="1"/>
</dbReference>
<dbReference type="EMBL" id="CP102480">
    <property type="protein sequence ID" value="UUX50296.1"/>
    <property type="molecule type" value="Genomic_DNA"/>
</dbReference>
<keyword evidence="2" id="KW-1185">Reference proteome</keyword>
<dbReference type="KEGG" id="naci:NUH88_01095"/>